<dbReference type="RefSeq" id="WP_353650914.1">
    <property type="nucleotide sequence ID" value="NZ_CP159218.1"/>
</dbReference>
<name>A0AAU8DT43_9ACTN</name>
<dbReference type="GO" id="GO:0030416">
    <property type="term" value="P:methylamine metabolic process"/>
    <property type="evidence" value="ECO:0007669"/>
    <property type="project" value="InterPro"/>
</dbReference>
<dbReference type="Pfam" id="PF07291">
    <property type="entry name" value="MauE"/>
    <property type="match status" value="1"/>
</dbReference>
<evidence type="ECO:0000256" key="2">
    <source>
        <dbReference type="ARBA" id="ARBA00022692"/>
    </source>
</evidence>
<dbReference type="GO" id="GO:0016020">
    <property type="term" value="C:membrane"/>
    <property type="evidence" value="ECO:0007669"/>
    <property type="project" value="UniProtKB-SubCell"/>
</dbReference>
<keyword evidence="4 6" id="KW-0472">Membrane</keyword>
<evidence type="ECO:0000256" key="5">
    <source>
        <dbReference type="SAM" id="MobiDB-lite"/>
    </source>
</evidence>
<protein>
    <submittedName>
        <fullName evidence="8">MauE/DoxX family redox-associated membrane protein</fullName>
    </submittedName>
</protein>
<reference evidence="8" key="1">
    <citation type="submission" date="2024-05" db="EMBL/GenBank/DDBJ databases">
        <authorList>
            <person name="Cai S.Y."/>
            <person name="Jin L.M."/>
            <person name="Li H.R."/>
        </authorList>
    </citation>
    <scope>NUCLEOTIDE SEQUENCE</scope>
    <source>
        <strain evidence="8">A5-74</strain>
    </source>
</reference>
<sequence length="185" mass="19731">MQHPVRSRLLFDLIGTAARLGLTAVWFLSGFAKAADPRQTLVAVQGYQVLPDGLARSVAAVLPYLEIALGLLLLLGMVTRYAALASGLLLLVFIAGVISAAARGLSIDCGCFGGGGQVSAGATAYTAEILRDTGFLVLAVWLVIRPRTWLSIDALARRNQDFDDVEDEQDVDDTSFSHGVRRSGR</sequence>
<feature type="transmembrane region" description="Helical" evidence="6">
    <location>
        <begin position="81"/>
        <end position="102"/>
    </location>
</feature>
<dbReference type="InterPro" id="IPR009908">
    <property type="entry name" value="Methylamine_util_MauE"/>
</dbReference>
<feature type="domain" description="Methylamine utilisation protein MauE" evidence="7">
    <location>
        <begin position="14"/>
        <end position="144"/>
    </location>
</feature>
<accession>A0AAU8DT43</accession>
<evidence type="ECO:0000256" key="3">
    <source>
        <dbReference type="ARBA" id="ARBA00022989"/>
    </source>
</evidence>
<evidence type="ECO:0000256" key="4">
    <source>
        <dbReference type="ARBA" id="ARBA00023136"/>
    </source>
</evidence>
<feature type="transmembrane region" description="Helical" evidence="6">
    <location>
        <begin position="54"/>
        <end position="74"/>
    </location>
</feature>
<dbReference type="AlphaFoldDB" id="A0AAU8DT43"/>
<evidence type="ECO:0000256" key="1">
    <source>
        <dbReference type="ARBA" id="ARBA00004141"/>
    </source>
</evidence>
<organism evidence="8">
    <name type="scientific">Nakamurella sp. A5-74</name>
    <dbReference type="NCBI Taxonomy" id="3158264"/>
    <lineage>
        <taxon>Bacteria</taxon>
        <taxon>Bacillati</taxon>
        <taxon>Actinomycetota</taxon>
        <taxon>Actinomycetes</taxon>
        <taxon>Nakamurellales</taxon>
        <taxon>Nakamurellaceae</taxon>
        <taxon>Nakamurella</taxon>
    </lineage>
</organism>
<gene>
    <name evidence="8" type="ORF">ABLG96_08480</name>
</gene>
<evidence type="ECO:0000256" key="6">
    <source>
        <dbReference type="SAM" id="Phobius"/>
    </source>
</evidence>
<evidence type="ECO:0000259" key="7">
    <source>
        <dbReference type="Pfam" id="PF07291"/>
    </source>
</evidence>
<feature type="region of interest" description="Disordered" evidence="5">
    <location>
        <begin position="166"/>
        <end position="185"/>
    </location>
</feature>
<dbReference type="EMBL" id="CP159218">
    <property type="protein sequence ID" value="XCG65309.1"/>
    <property type="molecule type" value="Genomic_DNA"/>
</dbReference>
<proteinExistence type="predicted"/>
<feature type="transmembrane region" description="Helical" evidence="6">
    <location>
        <begin position="9"/>
        <end position="34"/>
    </location>
</feature>
<keyword evidence="2 6" id="KW-0812">Transmembrane</keyword>
<keyword evidence="3 6" id="KW-1133">Transmembrane helix</keyword>
<comment type="subcellular location">
    <subcellularLocation>
        <location evidence="1">Membrane</location>
        <topology evidence="1">Multi-pass membrane protein</topology>
    </subcellularLocation>
</comment>
<evidence type="ECO:0000313" key="8">
    <source>
        <dbReference type="EMBL" id="XCG65309.1"/>
    </source>
</evidence>